<keyword evidence="10" id="KW-1185">Reference proteome</keyword>
<keyword evidence="6 7" id="KW-0012">Acyltransferase</keyword>
<evidence type="ECO:0000256" key="5">
    <source>
        <dbReference type="ARBA" id="ARBA00023098"/>
    </source>
</evidence>
<sequence length="343" mass="35629">MATLAELAALVGGAVLGDGGTAIEGAAGLDGLRPGVITLGATDQAIAAALQGPAAAVIVPERVTELAKPGIRAVNPRLAFAQILTYFAPQVTCVPGVHPTAVIGKNFRDGGCQVGPLVYIGNEVSIGRGTILHPGAVIGDRVTIGANSIIHSNVVIRAECRIGDRVEIHDGTVIGADGFGYVTVEGRHYKVPQLGIVVIEDEVEIGANSAIDRATTHVTLVKRGTKIDNQVMIGHNSSIGEHNMICGQAAMAGSSIVGDRVTLAARAGLTGHQEIGHDSVIAACAKVIGNLPPGSFVSGDPARPHQKTMRIQASLSRLPDLVKEVRELRKLVQELREEQGKRD</sequence>
<comment type="subunit">
    <text evidence="7">Homotrimer.</text>
</comment>
<evidence type="ECO:0000256" key="1">
    <source>
        <dbReference type="ARBA" id="ARBA00022516"/>
    </source>
</evidence>
<keyword evidence="2 7" id="KW-0441">Lipid A biosynthesis</keyword>
<dbReference type="PANTHER" id="PTHR43378:SF2">
    <property type="entry name" value="UDP-3-O-ACYLGLUCOSAMINE N-ACYLTRANSFERASE 1, MITOCHONDRIAL-RELATED"/>
    <property type="match status" value="1"/>
</dbReference>
<dbReference type="InterPro" id="IPR056729">
    <property type="entry name" value="GMPPB_C"/>
</dbReference>
<dbReference type="SUPFAM" id="SSF51161">
    <property type="entry name" value="Trimeric LpxA-like enzymes"/>
    <property type="match status" value="1"/>
</dbReference>
<evidence type="ECO:0000313" key="9">
    <source>
        <dbReference type="EMBL" id="TCL74101.1"/>
    </source>
</evidence>
<dbReference type="PROSITE" id="PS00101">
    <property type="entry name" value="HEXAPEP_TRANSFERASES"/>
    <property type="match status" value="1"/>
</dbReference>
<dbReference type="PANTHER" id="PTHR43378">
    <property type="entry name" value="UDP-3-O-ACYLGLUCOSAMINE N-ACYLTRANSFERASE"/>
    <property type="match status" value="1"/>
</dbReference>
<dbReference type="CDD" id="cd03352">
    <property type="entry name" value="LbH_LpxD"/>
    <property type="match status" value="1"/>
</dbReference>
<dbReference type="HAMAP" id="MF_00523">
    <property type="entry name" value="LpxD"/>
    <property type="match status" value="1"/>
</dbReference>
<reference evidence="9 10" key="1">
    <citation type="submission" date="2019-03" db="EMBL/GenBank/DDBJ databases">
        <title>Genomic Encyclopedia of Type Strains, Phase IV (KMG-IV): sequencing the most valuable type-strain genomes for metagenomic binning, comparative biology and taxonomic classification.</title>
        <authorList>
            <person name="Goeker M."/>
        </authorList>
    </citation>
    <scope>NUCLEOTIDE SEQUENCE [LARGE SCALE GENOMIC DNA]</scope>
    <source>
        <strain evidence="9 10">LX-B</strain>
    </source>
</reference>
<protein>
    <recommendedName>
        <fullName evidence="7">UDP-3-O-acylglucosamine N-acyltransferase</fullName>
        <ecNumber evidence="7">2.3.1.191</ecNumber>
    </recommendedName>
</protein>
<dbReference type="AlphaFoldDB" id="A0A4R1S4B1"/>
<organism evidence="9 10">
    <name type="scientific">Hydrogenispora ethanolica</name>
    <dbReference type="NCBI Taxonomy" id="1082276"/>
    <lineage>
        <taxon>Bacteria</taxon>
        <taxon>Bacillati</taxon>
        <taxon>Bacillota</taxon>
        <taxon>Hydrogenispora</taxon>
    </lineage>
</organism>
<evidence type="ECO:0000256" key="4">
    <source>
        <dbReference type="ARBA" id="ARBA00022737"/>
    </source>
</evidence>
<dbReference type="Gene3D" id="2.160.10.10">
    <property type="entry name" value="Hexapeptide repeat proteins"/>
    <property type="match status" value="1"/>
</dbReference>
<gene>
    <name evidence="7" type="primary">lpxD</name>
    <name evidence="9" type="ORF">EDC14_100436</name>
</gene>
<keyword evidence="5 7" id="KW-0443">Lipid metabolism</keyword>
<keyword evidence="4 7" id="KW-0677">Repeat</keyword>
<comment type="similarity">
    <text evidence="7">Belongs to the transferase hexapeptide repeat family. LpxD subfamily.</text>
</comment>
<dbReference type="NCBIfam" id="NF002060">
    <property type="entry name" value="PRK00892.1"/>
    <property type="match status" value="1"/>
</dbReference>
<dbReference type="GO" id="GO:0009245">
    <property type="term" value="P:lipid A biosynthetic process"/>
    <property type="evidence" value="ECO:0007669"/>
    <property type="project" value="UniProtKB-UniRule"/>
</dbReference>
<dbReference type="EC" id="2.3.1.191" evidence="7"/>
<evidence type="ECO:0000259" key="8">
    <source>
        <dbReference type="Pfam" id="PF25087"/>
    </source>
</evidence>
<dbReference type="RefSeq" id="WP_132013059.1">
    <property type="nucleotide sequence ID" value="NZ_SLUN01000004.1"/>
</dbReference>
<proteinExistence type="inferred from homology"/>
<comment type="catalytic activity">
    <reaction evidence="7">
        <text>a UDP-3-O-[(3R)-3-hydroxyacyl]-alpha-D-glucosamine + a (3R)-hydroxyacyl-[ACP] = a UDP-2-N,3-O-bis[(3R)-3-hydroxyacyl]-alpha-D-glucosamine + holo-[ACP] + H(+)</text>
        <dbReference type="Rhea" id="RHEA:53836"/>
        <dbReference type="Rhea" id="RHEA-COMP:9685"/>
        <dbReference type="Rhea" id="RHEA-COMP:9945"/>
        <dbReference type="ChEBI" id="CHEBI:15378"/>
        <dbReference type="ChEBI" id="CHEBI:64479"/>
        <dbReference type="ChEBI" id="CHEBI:78827"/>
        <dbReference type="ChEBI" id="CHEBI:137740"/>
        <dbReference type="ChEBI" id="CHEBI:137748"/>
        <dbReference type="EC" id="2.3.1.191"/>
    </reaction>
</comment>
<dbReference type="Proteomes" id="UP000295008">
    <property type="component" value="Unassembled WGS sequence"/>
</dbReference>
<comment type="function">
    <text evidence="7">Catalyzes the N-acylation of UDP-3-O-acylglucosamine using 3-hydroxyacyl-ACP as the acyl donor. Is involved in the biosynthesis of lipid A, a phosphorylated glycolipid that anchors the lipopolysaccharide to the outer membrane of the cell.</text>
</comment>
<dbReference type="NCBIfam" id="TIGR01853">
    <property type="entry name" value="lipid_A_lpxD"/>
    <property type="match status" value="1"/>
</dbReference>
<keyword evidence="1 7" id="KW-0444">Lipid biosynthesis</keyword>
<dbReference type="UniPathway" id="UPA00973"/>
<dbReference type="Gene3D" id="3.40.1390.10">
    <property type="entry name" value="MurE/MurF, N-terminal domain"/>
    <property type="match status" value="1"/>
</dbReference>
<evidence type="ECO:0000256" key="3">
    <source>
        <dbReference type="ARBA" id="ARBA00022679"/>
    </source>
</evidence>
<dbReference type="EMBL" id="SLUN01000004">
    <property type="protein sequence ID" value="TCL74101.1"/>
    <property type="molecule type" value="Genomic_DNA"/>
</dbReference>
<dbReference type="OrthoDB" id="9784739at2"/>
<dbReference type="InterPro" id="IPR018357">
    <property type="entry name" value="Hexapep_transf_CS"/>
</dbReference>
<feature type="active site" description="Proton acceptor" evidence="7">
    <location>
        <position position="235"/>
    </location>
</feature>
<feature type="domain" description="Mannose-1-phosphate guanyltransferase C-terminal" evidence="8">
    <location>
        <begin position="97"/>
        <end position="177"/>
    </location>
</feature>
<evidence type="ECO:0000313" key="10">
    <source>
        <dbReference type="Proteomes" id="UP000295008"/>
    </source>
</evidence>
<dbReference type="GO" id="GO:0016410">
    <property type="term" value="F:N-acyltransferase activity"/>
    <property type="evidence" value="ECO:0007669"/>
    <property type="project" value="InterPro"/>
</dbReference>
<accession>A0A4R1S4B1</accession>
<dbReference type="InterPro" id="IPR011004">
    <property type="entry name" value="Trimer_LpxA-like_sf"/>
</dbReference>
<dbReference type="InterPro" id="IPR007691">
    <property type="entry name" value="LpxD"/>
</dbReference>
<comment type="caution">
    <text evidence="9">The sequence shown here is derived from an EMBL/GenBank/DDBJ whole genome shotgun (WGS) entry which is preliminary data.</text>
</comment>
<keyword evidence="3 7" id="KW-0808">Transferase</keyword>
<evidence type="ECO:0000256" key="6">
    <source>
        <dbReference type="ARBA" id="ARBA00023315"/>
    </source>
</evidence>
<comment type="pathway">
    <text evidence="7">Bacterial outer membrane biogenesis; LPS lipid A biosynthesis.</text>
</comment>
<dbReference type="GO" id="GO:0016020">
    <property type="term" value="C:membrane"/>
    <property type="evidence" value="ECO:0007669"/>
    <property type="project" value="GOC"/>
</dbReference>
<dbReference type="GO" id="GO:0103118">
    <property type="term" value="F:UDP-3-O-[(3R)-3-hydroxyacyl]-glucosamine N-acyltransferase activity"/>
    <property type="evidence" value="ECO:0007669"/>
    <property type="project" value="UniProtKB-EC"/>
</dbReference>
<evidence type="ECO:0000256" key="2">
    <source>
        <dbReference type="ARBA" id="ARBA00022556"/>
    </source>
</evidence>
<dbReference type="Pfam" id="PF25087">
    <property type="entry name" value="GMPPB_C"/>
    <property type="match status" value="1"/>
</dbReference>
<evidence type="ECO:0000256" key="7">
    <source>
        <dbReference type="HAMAP-Rule" id="MF_00523"/>
    </source>
</evidence>
<name>A0A4R1S4B1_HYDET</name>